<dbReference type="AlphaFoldDB" id="A0A512IG81"/>
<dbReference type="InterPro" id="IPR015854">
    <property type="entry name" value="ABC_transpr_LolD-like"/>
</dbReference>
<dbReference type="STRING" id="388357.GCA_001580365_00400"/>
<dbReference type="GO" id="GO:0005886">
    <property type="term" value="C:plasma membrane"/>
    <property type="evidence" value="ECO:0007669"/>
    <property type="project" value="TreeGrafter"/>
</dbReference>
<dbReference type="SMART" id="SM00382">
    <property type="entry name" value="AAA"/>
    <property type="match status" value="1"/>
</dbReference>
<dbReference type="PANTHER" id="PTHR24220">
    <property type="entry name" value="IMPORT ATP-BINDING PROTEIN"/>
    <property type="match status" value="1"/>
</dbReference>
<dbReference type="InterPro" id="IPR003439">
    <property type="entry name" value="ABC_transporter-like_ATP-bd"/>
</dbReference>
<dbReference type="InterPro" id="IPR027417">
    <property type="entry name" value="P-loop_NTPase"/>
</dbReference>
<comment type="caution">
    <text evidence="4">The sequence shown here is derived from an EMBL/GenBank/DDBJ whole genome shotgun (WGS) entry which is preliminary data.</text>
</comment>
<dbReference type="GO" id="GO:0016887">
    <property type="term" value="F:ATP hydrolysis activity"/>
    <property type="evidence" value="ECO:0007669"/>
    <property type="project" value="InterPro"/>
</dbReference>
<evidence type="ECO:0000259" key="3">
    <source>
        <dbReference type="PROSITE" id="PS50893"/>
    </source>
</evidence>
<keyword evidence="2 4" id="KW-0067">ATP-binding</keyword>
<evidence type="ECO:0000256" key="2">
    <source>
        <dbReference type="ARBA" id="ARBA00022840"/>
    </source>
</evidence>
<protein>
    <submittedName>
        <fullName evidence="4">Phosphonates import ATP-binding protein PhnC 1</fullName>
    </submittedName>
</protein>
<dbReference type="EMBL" id="BJZS01000093">
    <property type="protein sequence ID" value="GEO96688.1"/>
    <property type="molecule type" value="Genomic_DNA"/>
</dbReference>
<accession>A0A512IG81</accession>
<sequence>MSRERVVTPPRETGRGDAGIVLRLQGVRVAYGNRMALDGVDLSVRRGERVALVGPSGAGKSTLLGLGNGTVVPTRGRVDVLGVEPRAVSPGALRKLRARIGSVHQQLHLVGPLPVVHNVNAGRLGAWGRLRALRSLLRPLQLDEARTALERVGIGPDLQMRTDRLSGGEQQRVALARLLVQDPELVLADEPVASLDPARAEDVMRLLCGLLEQPTGHRRTLVVSLHDFDLAVRHCDRVVALRQGRVVLDVPVEEVDEATRARVYDLVPDT</sequence>
<dbReference type="PANTHER" id="PTHR24220:SF659">
    <property type="entry name" value="TRANSPORTER, PUTATIVE-RELATED"/>
    <property type="match status" value="1"/>
</dbReference>
<dbReference type="Pfam" id="PF00005">
    <property type="entry name" value="ABC_tran"/>
    <property type="match status" value="1"/>
</dbReference>
<gene>
    <name evidence="4" type="primary">phnC1</name>
    <name evidence="4" type="ORF">KTU01_28110</name>
</gene>
<evidence type="ECO:0000256" key="1">
    <source>
        <dbReference type="ARBA" id="ARBA00022741"/>
    </source>
</evidence>
<dbReference type="GO" id="GO:0022857">
    <property type="term" value="F:transmembrane transporter activity"/>
    <property type="evidence" value="ECO:0007669"/>
    <property type="project" value="TreeGrafter"/>
</dbReference>
<feature type="domain" description="ABC transporter" evidence="3">
    <location>
        <begin position="22"/>
        <end position="268"/>
    </location>
</feature>
<dbReference type="Gene3D" id="3.40.50.300">
    <property type="entry name" value="P-loop containing nucleotide triphosphate hydrolases"/>
    <property type="match status" value="1"/>
</dbReference>
<keyword evidence="1" id="KW-0547">Nucleotide-binding</keyword>
<dbReference type="PROSITE" id="PS50893">
    <property type="entry name" value="ABC_TRANSPORTER_2"/>
    <property type="match status" value="1"/>
</dbReference>
<dbReference type="RefSeq" id="WP_084271396.1">
    <property type="nucleotide sequence ID" value="NZ_BJZS01000093.1"/>
</dbReference>
<evidence type="ECO:0000313" key="5">
    <source>
        <dbReference type="Proteomes" id="UP000321103"/>
    </source>
</evidence>
<evidence type="ECO:0000313" key="4">
    <source>
        <dbReference type="EMBL" id="GEO96688.1"/>
    </source>
</evidence>
<dbReference type="Proteomes" id="UP000321103">
    <property type="component" value="Unassembled WGS sequence"/>
</dbReference>
<dbReference type="GO" id="GO:0005524">
    <property type="term" value="F:ATP binding"/>
    <property type="evidence" value="ECO:0007669"/>
    <property type="project" value="UniProtKB-KW"/>
</dbReference>
<dbReference type="SUPFAM" id="SSF52540">
    <property type="entry name" value="P-loop containing nucleoside triphosphate hydrolases"/>
    <property type="match status" value="1"/>
</dbReference>
<organism evidence="4 5">
    <name type="scientific">Kocuria turfanensis</name>
    <dbReference type="NCBI Taxonomy" id="388357"/>
    <lineage>
        <taxon>Bacteria</taxon>
        <taxon>Bacillati</taxon>
        <taxon>Actinomycetota</taxon>
        <taxon>Actinomycetes</taxon>
        <taxon>Micrococcales</taxon>
        <taxon>Micrococcaceae</taxon>
        <taxon>Kocuria</taxon>
    </lineage>
</organism>
<keyword evidence="5" id="KW-1185">Reference proteome</keyword>
<dbReference type="PROSITE" id="PS00211">
    <property type="entry name" value="ABC_TRANSPORTER_1"/>
    <property type="match status" value="1"/>
</dbReference>
<reference evidence="4 5" key="1">
    <citation type="submission" date="2019-07" db="EMBL/GenBank/DDBJ databases">
        <title>Whole genome shotgun sequence of Kocuria turfanensis NBRC 107627.</title>
        <authorList>
            <person name="Hosoyama A."/>
            <person name="Uohara A."/>
            <person name="Ohji S."/>
            <person name="Ichikawa N."/>
        </authorList>
    </citation>
    <scope>NUCLEOTIDE SEQUENCE [LARGE SCALE GENOMIC DNA]</scope>
    <source>
        <strain evidence="4 5">NBRC 107627</strain>
    </source>
</reference>
<dbReference type="InterPro" id="IPR003593">
    <property type="entry name" value="AAA+_ATPase"/>
</dbReference>
<dbReference type="InterPro" id="IPR017871">
    <property type="entry name" value="ABC_transporter-like_CS"/>
</dbReference>
<proteinExistence type="predicted"/>
<name>A0A512IG81_9MICC</name>